<feature type="domain" description="GGDEF" evidence="3">
    <location>
        <begin position="251"/>
        <end position="382"/>
    </location>
</feature>
<dbReference type="Pfam" id="PF00990">
    <property type="entry name" value="GGDEF"/>
    <property type="match status" value="1"/>
</dbReference>
<name>A0A6M4A6T7_9BURK</name>
<keyword evidence="5" id="KW-1185">Reference proteome</keyword>
<evidence type="ECO:0000313" key="4">
    <source>
        <dbReference type="EMBL" id="QJQ05799.1"/>
    </source>
</evidence>
<keyword evidence="1" id="KW-1133">Transmembrane helix</keyword>
<reference evidence="4 5" key="1">
    <citation type="journal article" date="2019" name="Int. J. Syst. Evol. Microbiol.">
        <title>Undibacterium piscinae sp. nov., isolated from Korean shiner intestine.</title>
        <authorList>
            <person name="Lee S.Y."/>
            <person name="Kang W."/>
            <person name="Kim P.S."/>
            <person name="Kim H.S."/>
            <person name="Sung H."/>
            <person name="Shin N.R."/>
            <person name="Whon T.W."/>
            <person name="Yun J.H."/>
            <person name="Lee J.Y."/>
            <person name="Lee J.Y."/>
            <person name="Jung M.J."/>
            <person name="Jeong Y.S."/>
            <person name="Tak E.J."/>
            <person name="Han J.E."/>
            <person name="Hyun D.W."/>
            <person name="Kang M.S."/>
            <person name="Lee K.E."/>
            <person name="Lee B.H."/>
            <person name="Bae J.W."/>
        </authorList>
    </citation>
    <scope>NUCLEOTIDE SEQUENCE [LARGE SCALE GENOMIC DNA]</scope>
    <source>
        <strain evidence="4 5">S11R28</strain>
    </source>
</reference>
<dbReference type="CDD" id="cd01949">
    <property type="entry name" value="GGDEF"/>
    <property type="match status" value="1"/>
</dbReference>
<dbReference type="PROSITE" id="PS50885">
    <property type="entry name" value="HAMP"/>
    <property type="match status" value="1"/>
</dbReference>
<dbReference type="NCBIfam" id="TIGR00254">
    <property type="entry name" value="GGDEF"/>
    <property type="match status" value="1"/>
</dbReference>
<proteinExistence type="predicted"/>
<dbReference type="SUPFAM" id="SSF158472">
    <property type="entry name" value="HAMP domain-like"/>
    <property type="match status" value="1"/>
</dbReference>
<organism evidence="4 5">
    <name type="scientific">Undibacterium piscinae</name>
    <dbReference type="NCBI Taxonomy" id="2495591"/>
    <lineage>
        <taxon>Bacteria</taxon>
        <taxon>Pseudomonadati</taxon>
        <taxon>Pseudomonadota</taxon>
        <taxon>Betaproteobacteria</taxon>
        <taxon>Burkholderiales</taxon>
        <taxon>Oxalobacteraceae</taxon>
        <taxon>Undibacterium</taxon>
    </lineage>
</organism>
<keyword evidence="1" id="KW-0812">Transmembrane</keyword>
<dbReference type="KEGG" id="upi:EJG51_008000"/>
<dbReference type="InterPro" id="IPR000160">
    <property type="entry name" value="GGDEF_dom"/>
</dbReference>
<dbReference type="InterPro" id="IPR043128">
    <property type="entry name" value="Rev_trsase/Diguanyl_cyclase"/>
</dbReference>
<dbReference type="InterPro" id="IPR052163">
    <property type="entry name" value="DGC-Regulatory_Protein"/>
</dbReference>
<dbReference type="PANTHER" id="PTHR46663">
    <property type="entry name" value="DIGUANYLATE CYCLASE DGCT-RELATED"/>
    <property type="match status" value="1"/>
</dbReference>
<evidence type="ECO:0000259" key="3">
    <source>
        <dbReference type="PROSITE" id="PS50887"/>
    </source>
</evidence>
<dbReference type="GO" id="GO:0016020">
    <property type="term" value="C:membrane"/>
    <property type="evidence" value="ECO:0007669"/>
    <property type="project" value="InterPro"/>
</dbReference>
<dbReference type="SUPFAM" id="SSF55073">
    <property type="entry name" value="Nucleotide cyclase"/>
    <property type="match status" value="1"/>
</dbReference>
<evidence type="ECO:0000256" key="1">
    <source>
        <dbReference type="SAM" id="Phobius"/>
    </source>
</evidence>
<feature type="transmembrane region" description="Helical" evidence="1">
    <location>
        <begin position="152"/>
        <end position="175"/>
    </location>
</feature>
<dbReference type="Pfam" id="PF00672">
    <property type="entry name" value="HAMP"/>
    <property type="match status" value="1"/>
</dbReference>
<dbReference type="InterPro" id="IPR029787">
    <property type="entry name" value="Nucleotide_cyclase"/>
</dbReference>
<feature type="domain" description="HAMP" evidence="2">
    <location>
        <begin position="172"/>
        <end position="224"/>
    </location>
</feature>
<dbReference type="InterPro" id="IPR003660">
    <property type="entry name" value="HAMP_dom"/>
</dbReference>
<dbReference type="SMART" id="SM00267">
    <property type="entry name" value="GGDEF"/>
    <property type="match status" value="1"/>
</dbReference>
<accession>A0A6M4A6T7</accession>
<dbReference type="PROSITE" id="PS50887">
    <property type="entry name" value="GGDEF"/>
    <property type="match status" value="1"/>
</dbReference>
<protein>
    <submittedName>
        <fullName evidence="4">Diguanylate cyclase</fullName>
    </submittedName>
</protein>
<dbReference type="Gene3D" id="6.10.340.10">
    <property type="match status" value="1"/>
</dbReference>
<evidence type="ECO:0000313" key="5">
    <source>
        <dbReference type="Proteomes" id="UP000274350"/>
    </source>
</evidence>
<dbReference type="SMART" id="SM00304">
    <property type="entry name" value="HAMP"/>
    <property type="match status" value="1"/>
</dbReference>
<dbReference type="Gene3D" id="3.30.450.20">
    <property type="entry name" value="PAS domain"/>
    <property type="match status" value="1"/>
</dbReference>
<evidence type="ECO:0000259" key="2">
    <source>
        <dbReference type="PROSITE" id="PS50885"/>
    </source>
</evidence>
<dbReference type="GO" id="GO:0007165">
    <property type="term" value="P:signal transduction"/>
    <property type="evidence" value="ECO:0007669"/>
    <property type="project" value="InterPro"/>
</dbReference>
<dbReference type="Gene3D" id="3.30.70.270">
    <property type="match status" value="1"/>
</dbReference>
<dbReference type="CDD" id="cd06225">
    <property type="entry name" value="HAMP"/>
    <property type="match status" value="1"/>
</dbReference>
<gene>
    <name evidence="4" type="ORF">EJG51_008000</name>
</gene>
<keyword evidence="1" id="KW-0472">Membrane</keyword>
<sequence length="382" mass="42012">MATRARRVMGEGGKLAGVAATDMSLRSLNDFVRNLKMSQHGLAFIIEPNGDLIASSIGPNVRHLKDGSNVRINARESDNEFLTAVYHELLELNIGQENNVNAKTFSYEDDVNGRIHVAYEKVKDNTGLEWITVVAVPSKDFMGDVIDNIKRTILISALAALFAIVIGLRILNWVASDLKRLSEAAVQVGNGVIDTPLEITRSDEIGVLATSFKTMQLRLQTDRLTGLKNRDAFERRLNAKISDYDQSQEKKAFGVLFIDLNGFKAINDQYGHNAGDLALIEVARRLANNARSGDMVARYAGDEFVIMLDDVPRREDIAPIRHYIEAALAMPLTLANLPDAPQVHLGGAIGISHFPSDGHDGATLLKVADRDMYVQKFAAKSM</sequence>
<dbReference type="PANTHER" id="PTHR46663:SF2">
    <property type="entry name" value="GGDEF DOMAIN-CONTAINING PROTEIN"/>
    <property type="match status" value="1"/>
</dbReference>
<dbReference type="AlphaFoldDB" id="A0A6M4A6T7"/>
<dbReference type="EMBL" id="CP051152">
    <property type="protein sequence ID" value="QJQ05799.1"/>
    <property type="molecule type" value="Genomic_DNA"/>
</dbReference>
<dbReference type="Proteomes" id="UP000274350">
    <property type="component" value="Chromosome"/>
</dbReference>